<reference evidence="3" key="1">
    <citation type="submission" date="2021-03" db="EMBL/GenBank/DDBJ databases">
        <authorList>
            <person name="Tagirdzhanova G."/>
        </authorList>
    </citation>
    <scope>NUCLEOTIDE SEQUENCE</scope>
</reference>
<dbReference type="Pfam" id="PF25545">
    <property type="entry name" value="DUF7924"/>
    <property type="match status" value="1"/>
</dbReference>
<feature type="compositionally biased region" description="Low complexity" evidence="1">
    <location>
        <begin position="628"/>
        <end position="638"/>
    </location>
</feature>
<proteinExistence type="predicted"/>
<feature type="region of interest" description="Disordered" evidence="1">
    <location>
        <begin position="49"/>
        <end position="126"/>
    </location>
</feature>
<feature type="compositionally biased region" description="Basic and acidic residues" evidence="1">
    <location>
        <begin position="71"/>
        <end position="80"/>
    </location>
</feature>
<feature type="domain" description="DUF7924" evidence="2">
    <location>
        <begin position="344"/>
        <end position="492"/>
    </location>
</feature>
<feature type="compositionally biased region" description="Polar residues" evidence="1">
    <location>
        <begin position="553"/>
        <end position="565"/>
    </location>
</feature>
<name>A0A8H3J804_9LECA</name>
<feature type="compositionally biased region" description="Basic residues" evidence="1">
    <location>
        <begin position="617"/>
        <end position="627"/>
    </location>
</feature>
<dbReference type="AlphaFoldDB" id="A0A8H3J804"/>
<keyword evidence="4" id="KW-1185">Reference proteome</keyword>
<evidence type="ECO:0000256" key="1">
    <source>
        <dbReference type="SAM" id="MobiDB-lite"/>
    </source>
</evidence>
<sequence>MAPISMPPNKSSVSACRKRKRGDDVFKQCTHPADQPLDLPFVELSPNGTLISRKRKRVANSSEQRTLGRAVSEKNQEHHSSLTPVGAEPPVFISGERKRVGGVAKQSSNKRSKDPQASRWNSTTTHHAPGFWDTLPYIFLTRRALQEFDRRDALARTNVKKTLSQISQFSGKGCVEGSTLRKALPDLKHFARAGGPNLSDIKGHPLPRSINMTRARSSSRLASQKSNMGPPSLPASLTRLPAEVDAVSITQSSMSGRSNAYDNNFMTQLAREGVQPLDRDHEPANVQEWKRRLAQPRVALSSENFSKAQHKTFLRAMDNAFSEGKVILKLFPTIIGDADYHSDVNRPCMNWETFGDANLVIPQPDYLEGARQSAQNEGVRQELGPTIMPFAAYEALFLPNFFTEAKGLRGTLDVAQRQACYDGALGTRCMHVLQNLGSERKIYDGNAYTITSTYVGGTLKLFLHHITPPEIPGHKPNYHMTPLKGWLLEDYETFREGVSWFQNARDMADEYRQQFLEAATSKIRAATQERSLSVSSERTSRTVYGEETEQDHLGSQTSPISSDVSQVPPPTKGCGKQATRAESKAKNKVPPPTKRSHNQAPGGKSKPKKTSAAVTKPRAKRNARKKNGANAAPGDRES</sequence>
<evidence type="ECO:0000313" key="3">
    <source>
        <dbReference type="EMBL" id="CAF9942194.1"/>
    </source>
</evidence>
<dbReference type="EMBL" id="CAJPDR010000727">
    <property type="protein sequence ID" value="CAF9942194.1"/>
    <property type="molecule type" value="Genomic_DNA"/>
</dbReference>
<feature type="compositionally biased region" description="Polar residues" evidence="1">
    <location>
        <begin position="528"/>
        <end position="537"/>
    </location>
</feature>
<evidence type="ECO:0000259" key="2">
    <source>
        <dbReference type="Pfam" id="PF25545"/>
    </source>
</evidence>
<dbReference type="InterPro" id="IPR057684">
    <property type="entry name" value="DUF7924"/>
</dbReference>
<dbReference type="OrthoDB" id="5336565at2759"/>
<organism evidence="3 4">
    <name type="scientific">Alectoria fallacina</name>
    <dbReference type="NCBI Taxonomy" id="1903189"/>
    <lineage>
        <taxon>Eukaryota</taxon>
        <taxon>Fungi</taxon>
        <taxon>Dikarya</taxon>
        <taxon>Ascomycota</taxon>
        <taxon>Pezizomycotina</taxon>
        <taxon>Lecanoromycetes</taxon>
        <taxon>OSLEUM clade</taxon>
        <taxon>Lecanoromycetidae</taxon>
        <taxon>Lecanorales</taxon>
        <taxon>Lecanorineae</taxon>
        <taxon>Parmeliaceae</taxon>
        <taxon>Alectoria</taxon>
    </lineage>
</organism>
<protein>
    <recommendedName>
        <fullName evidence="2">DUF7924 domain-containing protein</fullName>
    </recommendedName>
</protein>
<feature type="region of interest" description="Disordered" evidence="1">
    <location>
        <begin position="523"/>
        <end position="638"/>
    </location>
</feature>
<accession>A0A8H3J804</accession>
<feature type="region of interest" description="Disordered" evidence="1">
    <location>
        <begin position="1"/>
        <end position="21"/>
    </location>
</feature>
<comment type="caution">
    <text evidence="3">The sequence shown here is derived from an EMBL/GenBank/DDBJ whole genome shotgun (WGS) entry which is preliminary data.</text>
</comment>
<gene>
    <name evidence="3" type="ORF">ALECFALPRED_009564</name>
</gene>
<dbReference type="Proteomes" id="UP000664203">
    <property type="component" value="Unassembled WGS sequence"/>
</dbReference>
<evidence type="ECO:0000313" key="4">
    <source>
        <dbReference type="Proteomes" id="UP000664203"/>
    </source>
</evidence>